<protein>
    <submittedName>
        <fullName evidence="1">Uncharacterized protein</fullName>
    </submittedName>
</protein>
<evidence type="ECO:0000313" key="1">
    <source>
        <dbReference type="EMBL" id="AFZ81167.1"/>
    </source>
</evidence>
<dbReference type="OrthoDB" id="364359at2759"/>
<dbReference type="eggNOG" id="ENOG502TN4P">
    <property type="taxonomic scope" value="Eukaryota"/>
</dbReference>
<dbReference type="RefSeq" id="XP_004830833.1">
    <property type="nucleotide sequence ID" value="XM_004830776.1"/>
</dbReference>
<dbReference type="Proteomes" id="UP000031512">
    <property type="component" value="Chromosome 3"/>
</dbReference>
<dbReference type="EMBL" id="CP001670">
    <property type="protein sequence ID" value="AFZ81167.1"/>
    <property type="molecule type" value="Genomic_DNA"/>
</dbReference>
<evidence type="ECO:0000313" key="2">
    <source>
        <dbReference type="Proteomes" id="UP000031512"/>
    </source>
</evidence>
<sequence>MVKFKLEPYGPGDCRVLRYLNGAIIREPSIQHLFTLESRKGVNKDENTSESVSADKNDESMELVDDTVAKNEENTTEIDKGDTENAHKDVINGTSTTIANTSRDDFARELHKANCTNWHMVASSICMASSLWIQKDIPLEWNEAKLDQVNGHNVLSKLKGIFDHLTESKGLQLSHVVAKSNNKYLKYAIFDRNECLKKYSNKALQVSDLLMNSLNIQTKFLQIIKEIKKEFKVLTSERNFVDLSSQDIDYPTSFSVMVAFFDLSYQPHSKDLNICIDYQSDDFSKPVELEEVDYDYNTKIEGEIWELWEIHNLASPYAPQQCLLSHYESSDDLETKLTFPQNVSYFIENDYGLSINASSIPLFNKGDSSNVHYQLRKAQTCLIDRLIYAILCQECFVSLKLGRNILYIGDSSVLIKYINSAQLLLVYKATEIQISYKSCDRVESGETIWKLAITKLRDILIQDWKRRSFLLDNRKDSMLRTFLKYVIKLIDYKTAQSMTT</sequence>
<name>L0AZY1_THEEQ</name>
<keyword evidence="2" id="KW-1185">Reference proteome</keyword>
<reference evidence="1 2" key="1">
    <citation type="journal article" date="2012" name="BMC Genomics">
        <title>Comparative genomic analysis and phylogenetic position of Theileria equi.</title>
        <authorList>
            <person name="Kappmeyer L.S."/>
            <person name="Thiagarajan M."/>
            <person name="Herndon D.R."/>
            <person name="Ramsay J.D."/>
            <person name="Caler E."/>
            <person name="Djikeng A."/>
            <person name="Gillespie J.J."/>
            <person name="Lau A.O."/>
            <person name="Roalson E.H."/>
            <person name="Silva J.C."/>
            <person name="Silva M.G."/>
            <person name="Suarez C.E."/>
            <person name="Ueti M.W."/>
            <person name="Nene V.M."/>
            <person name="Mealey R.H."/>
            <person name="Knowles D.P."/>
            <person name="Brayton K.A."/>
        </authorList>
    </citation>
    <scope>NUCLEOTIDE SEQUENCE [LARGE SCALE GENOMIC DNA]</scope>
    <source>
        <strain evidence="1 2">WA</strain>
    </source>
</reference>
<accession>L0AZY1</accession>
<organism evidence="1 2">
    <name type="scientific">Theileria equi strain WA</name>
    <dbReference type="NCBI Taxonomy" id="1537102"/>
    <lineage>
        <taxon>Eukaryota</taxon>
        <taxon>Sar</taxon>
        <taxon>Alveolata</taxon>
        <taxon>Apicomplexa</taxon>
        <taxon>Aconoidasida</taxon>
        <taxon>Piroplasmida</taxon>
        <taxon>Theileriidae</taxon>
        <taxon>Theileria</taxon>
    </lineage>
</organism>
<gene>
    <name evidence="1" type="ORF">BEWA_005750</name>
</gene>
<dbReference type="GeneID" id="15804853"/>
<dbReference type="AlphaFoldDB" id="L0AZY1"/>
<dbReference type="KEGG" id="beq:BEWA_005750"/>
<proteinExistence type="predicted"/>
<dbReference type="VEuPathDB" id="PiroplasmaDB:BEWA_005750"/>